<gene>
    <name evidence="4" type="ORF">GCM10009533_41130</name>
</gene>
<keyword evidence="2" id="KW-0597">Phosphoprotein</keyword>
<protein>
    <recommendedName>
        <fullName evidence="3">Carrier domain-containing protein</fullName>
    </recommendedName>
</protein>
<dbReference type="SMART" id="SM00823">
    <property type="entry name" value="PKS_PP"/>
    <property type="match status" value="1"/>
</dbReference>
<dbReference type="EMBL" id="BAAAGS010000028">
    <property type="protein sequence ID" value="GAA0537704.1"/>
    <property type="molecule type" value="Genomic_DNA"/>
</dbReference>
<keyword evidence="5" id="KW-1185">Reference proteome</keyword>
<dbReference type="Pfam" id="PF00550">
    <property type="entry name" value="PP-binding"/>
    <property type="match status" value="1"/>
</dbReference>
<evidence type="ECO:0000313" key="4">
    <source>
        <dbReference type="EMBL" id="GAA0537704.1"/>
    </source>
</evidence>
<dbReference type="Gene3D" id="1.10.1200.10">
    <property type="entry name" value="ACP-like"/>
    <property type="match status" value="1"/>
</dbReference>
<feature type="domain" description="Carrier" evidence="3">
    <location>
        <begin position="11"/>
        <end position="88"/>
    </location>
</feature>
<dbReference type="InterPro" id="IPR020806">
    <property type="entry name" value="PKS_PP-bd"/>
</dbReference>
<evidence type="ECO:0000256" key="2">
    <source>
        <dbReference type="ARBA" id="ARBA00022553"/>
    </source>
</evidence>
<dbReference type="SUPFAM" id="SSF47336">
    <property type="entry name" value="ACP-like"/>
    <property type="match status" value="1"/>
</dbReference>
<sequence>MAETTNSTGTLTPEQVERWLVDKMAYKLDVEPAKVDVDMYFDEFDLDSTEALVLSGELEKWLGFELEATALWYHPTISDLSRHIAQEYGGGNAGG</sequence>
<dbReference type="InterPro" id="IPR009081">
    <property type="entry name" value="PP-bd_ACP"/>
</dbReference>
<comment type="caution">
    <text evidence="4">The sequence shown here is derived from an EMBL/GenBank/DDBJ whole genome shotgun (WGS) entry which is preliminary data.</text>
</comment>
<dbReference type="RefSeq" id="WP_009945673.1">
    <property type="nucleotide sequence ID" value="NZ_BAAAGS010000028.1"/>
</dbReference>
<dbReference type="Proteomes" id="UP001500729">
    <property type="component" value="Unassembled WGS sequence"/>
</dbReference>
<name>A0ABN1D9Z7_SACER</name>
<evidence type="ECO:0000259" key="3">
    <source>
        <dbReference type="PROSITE" id="PS50075"/>
    </source>
</evidence>
<evidence type="ECO:0000256" key="1">
    <source>
        <dbReference type="ARBA" id="ARBA00022450"/>
    </source>
</evidence>
<keyword evidence="1" id="KW-0596">Phosphopantetheine</keyword>
<organism evidence="4 5">
    <name type="scientific">Saccharopolyspora erythraea</name>
    <name type="common">Streptomyces erythraeus</name>
    <dbReference type="NCBI Taxonomy" id="1836"/>
    <lineage>
        <taxon>Bacteria</taxon>
        <taxon>Bacillati</taxon>
        <taxon>Actinomycetota</taxon>
        <taxon>Actinomycetes</taxon>
        <taxon>Pseudonocardiales</taxon>
        <taxon>Pseudonocardiaceae</taxon>
        <taxon>Saccharopolyspora</taxon>
    </lineage>
</organism>
<dbReference type="PROSITE" id="PS50075">
    <property type="entry name" value="CARRIER"/>
    <property type="match status" value="1"/>
</dbReference>
<dbReference type="InterPro" id="IPR036736">
    <property type="entry name" value="ACP-like_sf"/>
</dbReference>
<accession>A0ABN1D9Z7</accession>
<proteinExistence type="predicted"/>
<reference evidence="4 5" key="1">
    <citation type="journal article" date="2019" name="Int. J. Syst. Evol. Microbiol.">
        <title>The Global Catalogue of Microorganisms (GCM) 10K type strain sequencing project: providing services to taxonomists for standard genome sequencing and annotation.</title>
        <authorList>
            <consortium name="The Broad Institute Genomics Platform"/>
            <consortium name="The Broad Institute Genome Sequencing Center for Infectious Disease"/>
            <person name="Wu L."/>
            <person name="Ma J."/>
        </authorList>
    </citation>
    <scope>NUCLEOTIDE SEQUENCE [LARGE SCALE GENOMIC DNA]</scope>
    <source>
        <strain evidence="4 5">JCM 10303</strain>
    </source>
</reference>
<evidence type="ECO:0000313" key="5">
    <source>
        <dbReference type="Proteomes" id="UP001500729"/>
    </source>
</evidence>